<dbReference type="WBParaSite" id="SVE_1002800.1">
    <property type="protein sequence ID" value="SVE_1002800.1"/>
    <property type="gene ID" value="SVE_1002800"/>
</dbReference>
<dbReference type="SUPFAM" id="SSF56112">
    <property type="entry name" value="Protein kinase-like (PK-like)"/>
    <property type="match status" value="1"/>
</dbReference>
<reference evidence="9" key="2">
    <citation type="submission" date="2015-08" db="UniProtKB">
        <authorList>
            <consortium name="WormBaseParasite"/>
        </authorList>
    </citation>
    <scope>IDENTIFICATION</scope>
</reference>
<comment type="similarity">
    <text evidence="6">Belongs to the protein kinase superfamily. CK1 Ser/Thr protein kinase family.</text>
</comment>
<evidence type="ECO:0000256" key="1">
    <source>
        <dbReference type="ARBA" id="ARBA00022527"/>
    </source>
</evidence>
<name>A0A0K0FM01_STRVS</name>
<dbReference type="GO" id="GO:0004674">
    <property type="term" value="F:protein serine/threonine kinase activity"/>
    <property type="evidence" value="ECO:0007669"/>
    <property type="project" value="UniProtKB-KW"/>
</dbReference>
<dbReference type="PROSITE" id="PS50011">
    <property type="entry name" value="PROTEIN_KINASE_DOM"/>
    <property type="match status" value="1"/>
</dbReference>
<dbReference type="GO" id="GO:0015630">
    <property type="term" value="C:microtubule cytoskeleton"/>
    <property type="evidence" value="ECO:0007669"/>
    <property type="project" value="UniProtKB-ARBA"/>
</dbReference>
<dbReference type="Proteomes" id="UP000035680">
    <property type="component" value="Unassembled WGS sequence"/>
</dbReference>
<keyword evidence="5" id="KW-0067">ATP-binding</keyword>
<evidence type="ECO:0000313" key="8">
    <source>
        <dbReference type="Proteomes" id="UP000035680"/>
    </source>
</evidence>
<dbReference type="Pfam" id="PF00069">
    <property type="entry name" value="Pkinase"/>
    <property type="match status" value="1"/>
</dbReference>
<keyword evidence="8" id="KW-1185">Reference proteome</keyword>
<dbReference type="PANTHER" id="PTHR11909">
    <property type="entry name" value="CASEIN KINASE-RELATED"/>
    <property type="match status" value="1"/>
</dbReference>
<proteinExistence type="inferred from homology"/>
<dbReference type="FunFam" id="3.30.200.20:FF:000358">
    <property type="entry name" value="Tau tubulin kinase 2b"/>
    <property type="match status" value="1"/>
</dbReference>
<evidence type="ECO:0000256" key="5">
    <source>
        <dbReference type="ARBA" id="ARBA00022840"/>
    </source>
</evidence>
<reference evidence="8" key="1">
    <citation type="submission" date="2014-07" db="EMBL/GenBank/DDBJ databases">
        <authorList>
            <person name="Martin A.A"/>
            <person name="De Silva N."/>
        </authorList>
    </citation>
    <scope>NUCLEOTIDE SEQUENCE</scope>
</reference>
<dbReference type="STRING" id="75913.A0A0K0FM01"/>
<evidence type="ECO:0000256" key="6">
    <source>
        <dbReference type="ARBA" id="ARBA00061588"/>
    </source>
</evidence>
<dbReference type="InterPro" id="IPR000719">
    <property type="entry name" value="Prot_kinase_dom"/>
</dbReference>
<dbReference type="InterPro" id="IPR011009">
    <property type="entry name" value="Kinase-like_dom_sf"/>
</dbReference>
<keyword evidence="3" id="KW-0547">Nucleotide-binding</keyword>
<dbReference type="Gene3D" id="1.10.510.10">
    <property type="entry name" value="Transferase(Phosphotransferase) domain 1"/>
    <property type="match status" value="1"/>
</dbReference>
<accession>A0A0K0FM01</accession>
<feature type="domain" description="Protein kinase" evidence="7">
    <location>
        <begin position="17"/>
        <end position="280"/>
    </location>
</feature>
<dbReference type="InterPro" id="IPR050235">
    <property type="entry name" value="CK1_Ser-Thr_kinase"/>
</dbReference>
<dbReference type="AlphaFoldDB" id="A0A0K0FM01"/>
<dbReference type="SMART" id="SM00220">
    <property type="entry name" value="S_TKc"/>
    <property type="match status" value="1"/>
</dbReference>
<keyword evidence="4" id="KW-0418">Kinase</keyword>
<dbReference type="GO" id="GO:0005524">
    <property type="term" value="F:ATP binding"/>
    <property type="evidence" value="ECO:0007669"/>
    <property type="project" value="UniProtKB-KW"/>
</dbReference>
<keyword evidence="1" id="KW-0723">Serine/threonine-protein kinase</keyword>
<evidence type="ECO:0000256" key="2">
    <source>
        <dbReference type="ARBA" id="ARBA00022679"/>
    </source>
</evidence>
<organism evidence="8 9">
    <name type="scientific">Strongyloides venezuelensis</name>
    <name type="common">Threadworm</name>
    <dbReference type="NCBI Taxonomy" id="75913"/>
    <lineage>
        <taxon>Eukaryota</taxon>
        <taxon>Metazoa</taxon>
        <taxon>Ecdysozoa</taxon>
        <taxon>Nematoda</taxon>
        <taxon>Chromadorea</taxon>
        <taxon>Rhabditida</taxon>
        <taxon>Tylenchina</taxon>
        <taxon>Panagrolaimomorpha</taxon>
        <taxon>Strongyloidoidea</taxon>
        <taxon>Strongyloididae</taxon>
        <taxon>Strongyloides</taxon>
    </lineage>
</organism>
<evidence type="ECO:0000256" key="3">
    <source>
        <dbReference type="ARBA" id="ARBA00022741"/>
    </source>
</evidence>
<keyword evidence="2" id="KW-0808">Transferase</keyword>
<sequence length="338" mass="38699">MPIEELVKIGQILGNRYEITKKLGQGGCGTVYECLDTVANVRAALKVEANDDINGTALKMEIEVLTRLKNKRNVAKIISCGNMRKYSYFIMTLLGKSLSTLSSECGAFKPGTLARIGAQVLFGLKNLHEAGFVHRDVKPANLAIGRKHVMIKVVHILDFGLCRELANFKGNISNYTRARKVALFRGTFRYCSLNAQKQKEQGRHDDLISLAYVLAECIDYLPWAEFSDKLEIALFKQQTKDSELFPSHDSLANFLTYAKSLSYEDKPDYEKCFLFFDKIIEENRLKFSDPYDWETLFGEEEEPVITNSREIKDIHPVYVYKKSHLNDIYCRENFKNKE</sequence>
<evidence type="ECO:0000313" key="9">
    <source>
        <dbReference type="WBParaSite" id="SVE_1002800.1"/>
    </source>
</evidence>
<evidence type="ECO:0000259" key="7">
    <source>
        <dbReference type="PROSITE" id="PS50011"/>
    </source>
</evidence>
<protein>
    <submittedName>
        <fullName evidence="9">Asator (inferred by orthology to a D. melanogaster protein)</fullName>
    </submittedName>
</protein>
<evidence type="ECO:0000256" key="4">
    <source>
        <dbReference type="ARBA" id="ARBA00022777"/>
    </source>
</evidence>